<sequence length="318" mass="36366">MVKSHVLSKKELPTSTQYKYPRKIRGRFAPTPSGNLHFGSLVCALASYLDVKSAGGIWIIRIDDLDTPRVKNGASEQIIETLDHYNLISDEPIYYQSDHLATYREFLNDLIAKNLTYECECTRKRIRAIGGIYDNKCRNRKIKNGRTSLRLKINGQNEVDTFSDGIYGLQQKKSDSDSRDFIISRKDGIPSYEYSVVIDDYIQEISHVLRGKDLIFSTFNQLILQKSLDINAPEYAHIPLVMNPQKRKLSKSDGALLDKKNFSLNLYLALNLLGQNPIEELKSAKVPEIIDSAIMNWKRDNVPNVFNKHVTEFLPKTH</sequence>
<proteinExistence type="inferred from homology"/>
<evidence type="ECO:0000313" key="9">
    <source>
        <dbReference type="EMBL" id="RZO08009.1"/>
    </source>
</evidence>
<keyword evidence="7" id="KW-0648">Protein biosynthesis</keyword>
<organism evidence="9 10">
    <name type="scientific">SAR92 clade bacterium</name>
    <dbReference type="NCBI Taxonomy" id="2315479"/>
    <lineage>
        <taxon>Bacteria</taxon>
        <taxon>Pseudomonadati</taxon>
        <taxon>Pseudomonadota</taxon>
        <taxon>Gammaproteobacteria</taxon>
        <taxon>Cellvibrionales</taxon>
        <taxon>Porticoccaceae</taxon>
        <taxon>SAR92 clade</taxon>
    </lineage>
</organism>
<keyword evidence="1 7" id="KW-0436">Ligase</keyword>
<dbReference type="SUPFAM" id="SSF52374">
    <property type="entry name" value="Nucleotidylyl transferase"/>
    <property type="match status" value="1"/>
</dbReference>
<dbReference type="InterPro" id="IPR000924">
    <property type="entry name" value="Glu/Gln-tRNA-synth"/>
</dbReference>
<gene>
    <name evidence="9" type="ORF">EVB02_01080</name>
</gene>
<reference evidence="9 10" key="1">
    <citation type="submission" date="2019-02" db="EMBL/GenBank/DDBJ databases">
        <title>Prokaryotic population dynamics and viral predation in marine succession experiment using metagenomics: the confinement effect.</title>
        <authorList>
            <person name="Haro-Moreno J.M."/>
            <person name="Rodriguez-Valera F."/>
            <person name="Lopez-Perez M."/>
        </authorList>
    </citation>
    <scope>NUCLEOTIDE SEQUENCE [LARGE SCALE GENOMIC DNA]</scope>
    <source>
        <strain evidence="9">MED-G169</strain>
    </source>
</reference>
<keyword evidence="2" id="KW-0479">Metal-binding</keyword>
<dbReference type="NCBIfam" id="NF004314">
    <property type="entry name" value="PRK05710.1-3"/>
    <property type="match status" value="1"/>
</dbReference>
<dbReference type="InterPro" id="IPR049940">
    <property type="entry name" value="GluQ/Sye"/>
</dbReference>
<evidence type="ECO:0000256" key="5">
    <source>
        <dbReference type="ARBA" id="ARBA00022840"/>
    </source>
</evidence>
<dbReference type="InterPro" id="IPR014729">
    <property type="entry name" value="Rossmann-like_a/b/a_fold"/>
</dbReference>
<dbReference type="EC" id="6.1.1.-" evidence="9"/>
<keyword evidence="4" id="KW-0862">Zinc</keyword>
<dbReference type="EMBL" id="SHBO01000007">
    <property type="protein sequence ID" value="RZO08009.1"/>
    <property type="molecule type" value="Genomic_DNA"/>
</dbReference>
<dbReference type="Pfam" id="PF00749">
    <property type="entry name" value="tRNA-synt_1c"/>
    <property type="match status" value="1"/>
</dbReference>
<comment type="similarity">
    <text evidence="7">Belongs to the class-I aminoacyl-tRNA synthetase family.</text>
</comment>
<dbReference type="NCBIfam" id="TIGR03838">
    <property type="entry name" value="queuosine_YadB"/>
    <property type="match status" value="1"/>
</dbReference>
<evidence type="ECO:0000256" key="6">
    <source>
        <dbReference type="ARBA" id="ARBA00023146"/>
    </source>
</evidence>
<keyword evidence="3 7" id="KW-0547">Nucleotide-binding</keyword>
<dbReference type="GO" id="GO:0006400">
    <property type="term" value="P:tRNA modification"/>
    <property type="evidence" value="ECO:0007669"/>
    <property type="project" value="InterPro"/>
</dbReference>
<evidence type="ECO:0000256" key="4">
    <source>
        <dbReference type="ARBA" id="ARBA00022833"/>
    </source>
</evidence>
<evidence type="ECO:0000256" key="3">
    <source>
        <dbReference type="ARBA" id="ARBA00022741"/>
    </source>
</evidence>
<dbReference type="GO" id="GO:0005829">
    <property type="term" value="C:cytosol"/>
    <property type="evidence" value="ECO:0007669"/>
    <property type="project" value="TreeGrafter"/>
</dbReference>
<evidence type="ECO:0000256" key="2">
    <source>
        <dbReference type="ARBA" id="ARBA00022723"/>
    </source>
</evidence>
<comment type="caution">
    <text evidence="9">The sequence shown here is derived from an EMBL/GenBank/DDBJ whole genome shotgun (WGS) entry which is preliminary data.</text>
</comment>
<evidence type="ECO:0000313" key="10">
    <source>
        <dbReference type="Proteomes" id="UP000318148"/>
    </source>
</evidence>
<keyword evidence="6 7" id="KW-0030">Aminoacyl-tRNA synthetase</keyword>
<dbReference type="InterPro" id="IPR022380">
    <property type="entry name" value="Glu-Q_tRNA(Asp)_Synthase"/>
</dbReference>
<dbReference type="GO" id="GO:0006424">
    <property type="term" value="P:glutamyl-tRNA aminoacylation"/>
    <property type="evidence" value="ECO:0007669"/>
    <property type="project" value="InterPro"/>
</dbReference>
<dbReference type="PANTHER" id="PTHR43311:SF1">
    <property type="entry name" value="GLUTAMYL-Q TRNA(ASP) SYNTHETASE"/>
    <property type="match status" value="1"/>
</dbReference>
<dbReference type="PRINTS" id="PR00987">
    <property type="entry name" value="TRNASYNTHGLU"/>
</dbReference>
<dbReference type="GO" id="GO:0004818">
    <property type="term" value="F:glutamate-tRNA ligase activity"/>
    <property type="evidence" value="ECO:0007669"/>
    <property type="project" value="TreeGrafter"/>
</dbReference>
<dbReference type="Gene3D" id="3.40.50.620">
    <property type="entry name" value="HUPs"/>
    <property type="match status" value="1"/>
</dbReference>
<dbReference type="GO" id="GO:0005524">
    <property type="term" value="F:ATP binding"/>
    <property type="evidence" value="ECO:0007669"/>
    <property type="project" value="UniProtKB-KW"/>
</dbReference>
<dbReference type="AlphaFoldDB" id="A0A520LNG6"/>
<protein>
    <submittedName>
        <fullName evidence="9">tRNA glutamyl-Q(34) synthetase GluQRS</fullName>
        <ecNumber evidence="9">6.1.1.-</ecNumber>
    </submittedName>
</protein>
<keyword evidence="5 7" id="KW-0067">ATP-binding</keyword>
<feature type="domain" description="Glutamyl/glutaminyl-tRNA synthetase class Ib catalytic" evidence="8">
    <location>
        <begin position="23"/>
        <end position="260"/>
    </location>
</feature>
<evidence type="ECO:0000259" key="8">
    <source>
        <dbReference type="Pfam" id="PF00749"/>
    </source>
</evidence>
<accession>A0A520LNG6</accession>
<evidence type="ECO:0000256" key="7">
    <source>
        <dbReference type="RuleBase" id="RU363037"/>
    </source>
</evidence>
<dbReference type="GO" id="GO:0008270">
    <property type="term" value="F:zinc ion binding"/>
    <property type="evidence" value="ECO:0007669"/>
    <property type="project" value="InterPro"/>
</dbReference>
<dbReference type="InterPro" id="IPR020058">
    <property type="entry name" value="Glu/Gln-tRNA-synth_Ib_cat-dom"/>
</dbReference>
<dbReference type="Proteomes" id="UP000318148">
    <property type="component" value="Unassembled WGS sequence"/>
</dbReference>
<evidence type="ECO:0000256" key="1">
    <source>
        <dbReference type="ARBA" id="ARBA00022598"/>
    </source>
</evidence>
<name>A0A520LNG6_9GAMM</name>
<dbReference type="PANTHER" id="PTHR43311">
    <property type="entry name" value="GLUTAMATE--TRNA LIGASE"/>
    <property type="match status" value="1"/>
</dbReference>